<dbReference type="InterPro" id="IPR035952">
    <property type="entry name" value="Rhomboid-like_sf"/>
</dbReference>
<evidence type="ECO:0000256" key="3">
    <source>
        <dbReference type="ARBA" id="ARBA00022989"/>
    </source>
</evidence>
<keyword evidence="2 5" id="KW-0812">Transmembrane</keyword>
<feature type="transmembrane region" description="Helical" evidence="5">
    <location>
        <begin position="134"/>
        <end position="156"/>
    </location>
</feature>
<feature type="transmembrane region" description="Helical" evidence="5">
    <location>
        <begin position="193"/>
        <end position="215"/>
    </location>
</feature>
<dbReference type="InterPro" id="IPR022764">
    <property type="entry name" value="Peptidase_S54_rhomboid_dom"/>
</dbReference>
<reference evidence="7 8" key="1">
    <citation type="submission" date="2016-10" db="EMBL/GenBank/DDBJ databases">
        <authorList>
            <person name="de Groot N.N."/>
        </authorList>
    </citation>
    <scope>NUCLEOTIDE SEQUENCE [LARGE SCALE GENOMIC DNA]</scope>
    <source>
        <strain evidence="7 8">DSM 17925</strain>
    </source>
</reference>
<dbReference type="PANTHER" id="PTHR43066">
    <property type="entry name" value="RHOMBOID-RELATED PROTEIN"/>
    <property type="match status" value="1"/>
</dbReference>
<evidence type="ECO:0000256" key="1">
    <source>
        <dbReference type="ARBA" id="ARBA00004141"/>
    </source>
</evidence>
<accession>A0A1I0QLL1</accession>
<evidence type="ECO:0000259" key="6">
    <source>
        <dbReference type="Pfam" id="PF01694"/>
    </source>
</evidence>
<evidence type="ECO:0000313" key="7">
    <source>
        <dbReference type="EMBL" id="SEW27927.1"/>
    </source>
</evidence>
<gene>
    <name evidence="7" type="ORF">SAMN04488515_1995</name>
</gene>
<dbReference type="GO" id="GO:0004252">
    <property type="term" value="F:serine-type endopeptidase activity"/>
    <property type="evidence" value="ECO:0007669"/>
    <property type="project" value="InterPro"/>
</dbReference>
<protein>
    <submittedName>
        <fullName evidence="7">Rhomboid family protein</fullName>
    </submittedName>
</protein>
<evidence type="ECO:0000256" key="5">
    <source>
        <dbReference type="SAM" id="Phobius"/>
    </source>
</evidence>
<feature type="transmembrane region" description="Helical" evidence="5">
    <location>
        <begin position="168"/>
        <end position="187"/>
    </location>
</feature>
<dbReference type="AlphaFoldDB" id="A0A1I0QLL1"/>
<feature type="transmembrane region" description="Helical" evidence="5">
    <location>
        <begin position="76"/>
        <end position="99"/>
    </location>
</feature>
<dbReference type="RefSeq" id="WP_207510505.1">
    <property type="nucleotide sequence ID" value="NZ_FOIZ01000001.1"/>
</dbReference>
<comment type="subcellular location">
    <subcellularLocation>
        <location evidence="1">Membrane</location>
        <topology evidence="1">Multi-pass membrane protein</topology>
    </subcellularLocation>
</comment>
<feature type="transmembrane region" description="Helical" evidence="5">
    <location>
        <begin position="12"/>
        <end position="36"/>
    </location>
</feature>
<dbReference type="GO" id="GO:0016020">
    <property type="term" value="C:membrane"/>
    <property type="evidence" value="ECO:0007669"/>
    <property type="project" value="UniProtKB-SubCell"/>
</dbReference>
<keyword evidence="8" id="KW-1185">Reference proteome</keyword>
<organism evidence="7 8">
    <name type="scientific">Cognatiyoonia koreensis</name>
    <dbReference type="NCBI Taxonomy" id="364200"/>
    <lineage>
        <taxon>Bacteria</taxon>
        <taxon>Pseudomonadati</taxon>
        <taxon>Pseudomonadota</taxon>
        <taxon>Alphaproteobacteria</taxon>
        <taxon>Rhodobacterales</taxon>
        <taxon>Paracoccaceae</taxon>
        <taxon>Cognatiyoonia</taxon>
    </lineage>
</organism>
<feature type="domain" description="Peptidase S54 rhomboid" evidence="6">
    <location>
        <begin position="74"/>
        <end position="211"/>
    </location>
</feature>
<dbReference type="Gene3D" id="1.20.1540.10">
    <property type="entry name" value="Rhomboid-like"/>
    <property type="match status" value="1"/>
</dbReference>
<keyword evidence="4 5" id="KW-0472">Membrane</keyword>
<sequence>MDNQSPFNALPPVVVALVLIIVVVELIFTAGAQGLIGGPGAIGWRLEAVRSYAFAPSVSELVFVRGDYSFEVLKRFVTFSFVHASFLDAMFGMVLTLALGKFVGDAFGNFATGFLFFFTAAFGALVYGLFLSGFVPLIGAYPAAYGLIGAYTYLIWLRLGESGENQLAAFRLIGFLLGLQLFYGIAFGSTPQWIAELAGFFSGFAVAPLLAPGGWQAFVARMRRR</sequence>
<dbReference type="Pfam" id="PF01694">
    <property type="entry name" value="Rhomboid"/>
    <property type="match status" value="1"/>
</dbReference>
<proteinExistence type="predicted"/>
<name>A0A1I0QLL1_9RHOB</name>
<dbReference type="SUPFAM" id="SSF144091">
    <property type="entry name" value="Rhomboid-like"/>
    <property type="match status" value="1"/>
</dbReference>
<dbReference type="EMBL" id="FOIZ01000001">
    <property type="protein sequence ID" value="SEW27927.1"/>
    <property type="molecule type" value="Genomic_DNA"/>
</dbReference>
<dbReference type="Proteomes" id="UP000199167">
    <property type="component" value="Unassembled WGS sequence"/>
</dbReference>
<keyword evidence="3 5" id="KW-1133">Transmembrane helix</keyword>
<evidence type="ECO:0000256" key="2">
    <source>
        <dbReference type="ARBA" id="ARBA00022692"/>
    </source>
</evidence>
<evidence type="ECO:0000256" key="4">
    <source>
        <dbReference type="ARBA" id="ARBA00023136"/>
    </source>
</evidence>
<feature type="transmembrane region" description="Helical" evidence="5">
    <location>
        <begin position="106"/>
        <end position="128"/>
    </location>
</feature>
<evidence type="ECO:0000313" key="8">
    <source>
        <dbReference type="Proteomes" id="UP000199167"/>
    </source>
</evidence>
<dbReference type="PANTHER" id="PTHR43066:SF11">
    <property type="entry name" value="PEPTIDASE S54 RHOMBOID DOMAIN-CONTAINING PROTEIN"/>
    <property type="match status" value="1"/>
</dbReference>
<dbReference type="STRING" id="364200.SAMN04488515_1995"/>